<dbReference type="InterPro" id="IPR008920">
    <property type="entry name" value="TF_FadR/GntR_C"/>
</dbReference>
<evidence type="ECO:0000313" key="6">
    <source>
        <dbReference type="Proteomes" id="UP000249590"/>
    </source>
</evidence>
<evidence type="ECO:0000256" key="2">
    <source>
        <dbReference type="ARBA" id="ARBA00023125"/>
    </source>
</evidence>
<reference evidence="5 6" key="1">
    <citation type="submission" date="2018-05" db="EMBL/GenBank/DDBJ databases">
        <title>Acuticoccus sediminis sp. nov., isolated from deep-sea sediment of Indian Ocean.</title>
        <authorList>
            <person name="Liu X."/>
            <person name="Lai Q."/>
            <person name="Du Y."/>
            <person name="Sun F."/>
            <person name="Zhang X."/>
            <person name="Wang S."/>
            <person name="Shao Z."/>
        </authorList>
    </citation>
    <scope>NUCLEOTIDE SEQUENCE [LARGE SCALE GENOMIC DNA]</scope>
    <source>
        <strain evidence="5 6">PTG4-2</strain>
    </source>
</reference>
<comment type="caution">
    <text evidence="5">The sequence shown here is derived from an EMBL/GenBank/DDBJ whole genome shotgun (WGS) entry which is preliminary data.</text>
</comment>
<dbReference type="OrthoDB" id="9812645at2"/>
<dbReference type="Pfam" id="PF00392">
    <property type="entry name" value="GntR"/>
    <property type="match status" value="1"/>
</dbReference>
<dbReference type="SMART" id="SM00895">
    <property type="entry name" value="FCD"/>
    <property type="match status" value="1"/>
</dbReference>
<dbReference type="InterPro" id="IPR036388">
    <property type="entry name" value="WH-like_DNA-bd_sf"/>
</dbReference>
<dbReference type="InterPro" id="IPR000524">
    <property type="entry name" value="Tscrpt_reg_HTH_GntR"/>
</dbReference>
<dbReference type="Proteomes" id="UP000249590">
    <property type="component" value="Unassembled WGS sequence"/>
</dbReference>
<dbReference type="PANTHER" id="PTHR43537">
    <property type="entry name" value="TRANSCRIPTIONAL REGULATOR, GNTR FAMILY"/>
    <property type="match status" value="1"/>
</dbReference>
<keyword evidence="1" id="KW-0805">Transcription regulation</keyword>
<feature type="domain" description="HTH gntR-type" evidence="4">
    <location>
        <begin position="2"/>
        <end position="70"/>
    </location>
</feature>
<dbReference type="SMART" id="SM00345">
    <property type="entry name" value="HTH_GNTR"/>
    <property type="match status" value="1"/>
</dbReference>
<dbReference type="RefSeq" id="WP_111351939.1">
    <property type="nucleotide sequence ID" value="NZ_JAIWKD010000009.1"/>
</dbReference>
<dbReference type="EMBL" id="QHHQ01000009">
    <property type="protein sequence ID" value="RAH97376.1"/>
    <property type="molecule type" value="Genomic_DNA"/>
</dbReference>
<accession>A0A8B2NM98</accession>
<proteinExistence type="predicted"/>
<evidence type="ECO:0000256" key="3">
    <source>
        <dbReference type="ARBA" id="ARBA00023163"/>
    </source>
</evidence>
<dbReference type="InterPro" id="IPR036390">
    <property type="entry name" value="WH_DNA-bd_sf"/>
</dbReference>
<evidence type="ECO:0000256" key="1">
    <source>
        <dbReference type="ARBA" id="ARBA00023015"/>
    </source>
</evidence>
<evidence type="ECO:0000259" key="4">
    <source>
        <dbReference type="PROSITE" id="PS50949"/>
    </source>
</evidence>
<dbReference type="PANTHER" id="PTHR43537:SF5">
    <property type="entry name" value="UXU OPERON TRANSCRIPTIONAL REGULATOR"/>
    <property type="match status" value="1"/>
</dbReference>
<dbReference type="SUPFAM" id="SSF46785">
    <property type="entry name" value="Winged helix' DNA-binding domain"/>
    <property type="match status" value="1"/>
</dbReference>
<evidence type="ECO:0000313" key="5">
    <source>
        <dbReference type="EMBL" id="RAH97376.1"/>
    </source>
</evidence>
<name>A0A8B2NM98_9HYPH</name>
<dbReference type="CDD" id="cd07377">
    <property type="entry name" value="WHTH_GntR"/>
    <property type="match status" value="1"/>
</dbReference>
<dbReference type="InterPro" id="IPR011711">
    <property type="entry name" value="GntR_C"/>
</dbReference>
<dbReference type="AlphaFoldDB" id="A0A8B2NM98"/>
<dbReference type="PRINTS" id="PR00035">
    <property type="entry name" value="HTHGNTR"/>
</dbReference>
<dbReference type="Gene3D" id="1.20.120.530">
    <property type="entry name" value="GntR ligand-binding domain-like"/>
    <property type="match status" value="1"/>
</dbReference>
<dbReference type="PROSITE" id="PS50949">
    <property type="entry name" value="HTH_GNTR"/>
    <property type="match status" value="1"/>
</dbReference>
<keyword evidence="2" id="KW-0238">DNA-binding</keyword>
<dbReference type="GO" id="GO:0003677">
    <property type="term" value="F:DNA binding"/>
    <property type="evidence" value="ECO:0007669"/>
    <property type="project" value="UniProtKB-KW"/>
</dbReference>
<gene>
    <name evidence="5" type="ORF">DLJ53_29715</name>
</gene>
<sequence>MANLRNIVAERLAQEIRKGFWEPGARLPGERPLAVRFEASRPVVREALRMLEDAGLVRVQAGRGAFVLDPSVGEGEASLGQAEALSAGISNLALSDLAEARILVEGRIIELAAQRATESDIDALRMFNAMMERAISNPTAFKQADLFFHRQLARASGSPIYVVWLEIILRGVDEERNDVTRLAVRHREDILASHKTMVAAVADGDPVRARRLMIAHIEEFVRNVECNTALGLLPQRGGQAPASADRR</sequence>
<organism evidence="5 6">
    <name type="scientific">Acuticoccus sediminis</name>
    <dbReference type="NCBI Taxonomy" id="2184697"/>
    <lineage>
        <taxon>Bacteria</taxon>
        <taxon>Pseudomonadati</taxon>
        <taxon>Pseudomonadota</taxon>
        <taxon>Alphaproteobacteria</taxon>
        <taxon>Hyphomicrobiales</taxon>
        <taxon>Amorphaceae</taxon>
        <taxon>Acuticoccus</taxon>
    </lineage>
</organism>
<dbReference type="SUPFAM" id="SSF48008">
    <property type="entry name" value="GntR ligand-binding domain-like"/>
    <property type="match status" value="1"/>
</dbReference>
<protein>
    <recommendedName>
        <fullName evidence="4">HTH gntR-type domain-containing protein</fullName>
    </recommendedName>
</protein>
<keyword evidence="6" id="KW-1185">Reference proteome</keyword>
<dbReference type="Pfam" id="PF07729">
    <property type="entry name" value="FCD"/>
    <property type="match status" value="1"/>
</dbReference>
<dbReference type="GO" id="GO:0003700">
    <property type="term" value="F:DNA-binding transcription factor activity"/>
    <property type="evidence" value="ECO:0007669"/>
    <property type="project" value="InterPro"/>
</dbReference>
<dbReference type="Gene3D" id="1.10.10.10">
    <property type="entry name" value="Winged helix-like DNA-binding domain superfamily/Winged helix DNA-binding domain"/>
    <property type="match status" value="1"/>
</dbReference>
<keyword evidence="3" id="KW-0804">Transcription</keyword>